<evidence type="ECO:0000313" key="1">
    <source>
        <dbReference type="EMBL" id="KPW98028.1"/>
    </source>
</evidence>
<protein>
    <submittedName>
        <fullName evidence="1">TolQ protein</fullName>
    </submittedName>
</protein>
<evidence type="ECO:0000313" key="2">
    <source>
        <dbReference type="Proteomes" id="UP000050356"/>
    </source>
</evidence>
<accession>A0A0P9NGW8</accession>
<sequence length="54" mass="5874">AIGLFAAIPAVIAYNRFAARGQTLTARYYSFGNELQVRLNRTLQGLTRNMAAAA</sequence>
<proteinExistence type="predicted"/>
<dbReference type="EMBL" id="LJQA01000224">
    <property type="protein sequence ID" value="KPW98028.1"/>
    <property type="molecule type" value="Genomic_DNA"/>
</dbReference>
<organism evidence="1 2">
    <name type="scientific">Pseudomonas syringae pv. cerasicola</name>
    <dbReference type="NCBI Taxonomy" id="264451"/>
    <lineage>
        <taxon>Bacteria</taxon>
        <taxon>Pseudomonadati</taxon>
        <taxon>Pseudomonadota</taxon>
        <taxon>Gammaproteobacteria</taxon>
        <taxon>Pseudomonadales</taxon>
        <taxon>Pseudomonadaceae</taxon>
        <taxon>Pseudomonas</taxon>
        <taxon>Pseudomonas syringae</taxon>
    </lineage>
</organism>
<comment type="caution">
    <text evidence="1">The sequence shown here is derived from an EMBL/GenBank/DDBJ whole genome shotgun (WGS) entry which is preliminary data.</text>
</comment>
<dbReference type="AlphaFoldDB" id="A0A0P9NGW8"/>
<reference evidence="1 2" key="1">
    <citation type="submission" date="2015-09" db="EMBL/GenBank/DDBJ databases">
        <title>Genome announcement of multiple Pseudomonas syringae strains.</title>
        <authorList>
            <person name="Thakur S."/>
            <person name="Wang P.W."/>
            <person name="Gong Y."/>
            <person name="Weir B.S."/>
            <person name="Guttman D.S."/>
        </authorList>
    </citation>
    <scope>NUCLEOTIDE SEQUENCE [LARGE SCALE GENOMIC DNA]</scope>
    <source>
        <strain evidence="1 2">ICMP17524</strain>
    </source>
</reference>
<gene>
    <name evidence="1" type="ORF">ALO50_04104</name>
</gene>
<dbReference type="PATRIC" id="fig|264451.4.peg.161"/>
<name>A0A0P9NGW8_PSESX</name>
<feature type="non-terminal residue" evidence="1">
    <location>
        <position position="1"/>
    </location>
</feature>
<dbReference type="Proteomes" id="UP000050356">
    <property type="component" value="Unassembled WGS sequence"/>
</dbReference>